<reference evidence="1 2" key="1">
    <citation type="journal article" date="2011" name="PLoS Pathog.">
        <title>Dynamic evolution of pathogenicity revealed by sequencing and comparative genomics of 19 Pseudomonas syringae isolates.</title>
        <authorList>
            <person name="Baltrus D.A."/>
            <person name="Nishimura M.T."/>
            <person name="Romanchuk A."/>
            <person name="Chang J.H."/>
            <person name="Mukhtar M.S."/>
            <person name="Cherkis K."/>
            <person name="Roach J."/>
            <person name="Grant S.R."/>
            <person name="Jones C.D."/>
            <person name="Dangl J.L."/>
        </authorList>
    </citation>
    <scope>NUCLEOTIDE SEQUENCE [LARGE SCALE GENOMIC DNA]</scope>
    <source>
        <strain evidence="1 2">1704B</strain>
    </source>
</reference>
<protein>
    <submittedName>
        <fullName evidence="1">RND efflux system, outer membrane lipoprotein, NodT</fullName>
    </submittedName>
</protein>
<name>F3GNT7_PSESJ</name>
<organism evidence="1 2">
    <name type="scientific">Pseudomonas syringae pv. pisi str. 1704B</name>
    <dbReference type="NCBI Taxonomy" id="629263"/>
    <lineage>
        <taxon>Bacteria</taxon>
        <taxon>Pseudomonadati</taxon>
        <taxon>Pseudomonadota</taxon>
        <taxon>Gammaproteobacteria</taxon>
        <taxon>Pseudomonadales</taxon>
        <taxon>Pseudomonadaceae</taxon>
        <taxon>Pseudomonas</taxon>
        <taxon>Pseudomonas syringae</taxon>
    </lineage>
</organism>
<sequence length="62" mass="6674">AWHESDAQTARAHQSVETPLGQVLNSAPGYDRYGNAYEANLTASWELDVFGGFETQPTGCTG</sequence>
<proteinExistence type="predicted"/>
<evidence type="ECO:0000313" key="1">
    <source>
        <dbReference type="EMBL" id="EGH48740.1"/>
    </source>
</evidence>
<accession>F3GNT7</accession>
<evidence type="ECO:0000313" key="2">
    <source>
        <dbReference type="Proteomes" id="UP000004986"/>
    </source>
</evidence>
<dbReference type="Proteomes" id="UP000004986">
    <property type="component" value="Unassembled WGS sequence"/>
</dbReference>
<dbReference type="PATRIC" id="fig|629263.4.peg.5953"/>
<dbReference type="EMBL" id="AEAI01003433">
    <property type="protein sequence ID" value="EGH48740.1"/>
    <property type="molecule type" value="Genomic_DNA"/>
</dbReference>
<gene>
    <name evidence="1" type="ORF">PSYPI_43015</name>
</gene>
<dbReference type="AlphaFoldDB" id="F3GNT7"/>
<keyword evidence="2" id="KW-1185">Reference proteome</keyword>
<dbReference type="HOGENOM" id="CLU_2891309_0_0_6"/>
<feature type="non-terminal residue" evidence="1">
    <location>
        <position position="1"/>
    </location>
</feature>
<comment type="caution">
    <text evidence="1">The sequence shown here is derived from an EMBL/GenBank/DDBJ whole genome shotgun (WGS) entry which is preliminary data.</text>
</comment>
<keyword evidence="1" id="KW-0449">Lipoprotein</keyword>